<reference evidence="2 3" key="1">
    <citation type="submission" date="2021-07" db="EMBL/GenBank/DDBJ databases">
        <authorList>
            <person name="Imarazene B."/>
            <person name="Zahm M."/>
            <person name="Klopp C."/>
            <person name="Cabau C."/>
            <person name="Beille S."/>
            <person name="Jouanno E."/>
            <person name="Castinel A."/>
            <person name="Lluch J."/>
            <person name="Gil L."/>
            <person name="Kuchtly C."/>
            <person name="Lopez Roques C."/>
            <person name="Donnadieu C."/>
            <person name="Parrinello H."/>
            <person name="Journot L."/>
            <person name="Du K."/>
            <person name="Schartl M."/>
            <person name="Retaux S."/>
            <person name="Guiguen Y."/>
        </authorList>
    </citation>
    <scope>NUCLEOTIDE SEQUENCE [LARGE SCALE GENOMIC DNA]</scope>
    <source>
        <strain evidence="2">Pach_M1</strain>
        <tissue evidence="2">Testis</tissue>
    </source>
</reference>
<dbReference type="EMBL" id="JAICCE010000021">
    <property type="protein sequence ID" value="KAG9262696.1"/>
    <property type="molecule type" value="Genomic_DNA"/>
</dbReference>
<feature type="compositionally biased region" description="Polar residues" evidence="1">
    <location>
        <begin position="44"/>
        <end position="65"/>
    </location>
</feature>
<sequence length="147" mass="16647">MQTAPVRGPAEQENRMTELEDPQDTEWSSRTDLHFPESERGRDSPTSADRQSMDTPITVEDNLSSAPYRLGDEDETSSASETDYQSRTKTQKHKVKKKSRSSWFQRIYLSGLGGSVLWPFTLCLNPSHLHTGEANAETDYNRIKQPG</sequence>
<evidence type="ECO:0000313" key="2">
    <source>
        <dbReference type="EMBL" id="KAG9262696.1"/>
    </source>
</evidence>
<feature type="compositionally biased region" description="Basic residues" evidence="1">
    <location>
        <begin position="89"/>
        <end position="100"/>
    </location>
</feature>
<proteinExistence type="predicted"/>
<evidence type="ECO:0000313" key="3">
    <source>
        <dbReference type="Proteomes" id="UP000752171"/>
    </source>
</evidence>
<protein>
    <submittedName>
        <fullName evidence="2">Uncharacterized protein</fullName>
    </submittedName>
</protein>
<dbReference type="AlphaFoldDB" id="A0A8T2L076"/>
<dbReference type="Proteomes" id="UP000752171">
    <property type="component" value="Unassembled WGS sequence"/>
</dbReference>
<feature type="region of interest" description="Disordered" evidence="1">
    <location>
        <begin position="1"/>
        <end position="101"/>
    </location>
</feature>
<feature type="compositionally biased region" description="Basic and acidic residues" evidence="1">
    <location>
        <begin position="27"/>
        <end position="43"/>
    </location>
</feature>
<gene>
    <name evidence="2" type="ORF">AMEX_G24508</name>
</gene>
<evidence type="ECO:0000256" key="1">
    <source>
        <dbReference type="SAM" id="MobiDB-lite"/>
    </source>
</evidence>
<organism evidence="2 3">
    <name type="scientific">Astyanax mexicanus</name>
    <name type="common">Blind cave fish</name>
    <name type="synonym">Astyanax fasciatus mexicanus</name>
    <dbReference type="NCBI Taxonomy" id="7994"/>
    <lineage>
        <taxon>Eukaryota</taxon>
        <taxon>Metazoa</taxon>
        <taxon>Chordata</taxon>
        <taxon>Craniata</taxon>
        <taxon>Vertebrata</taxon>
        <taxon>Euteleostomi</taxon>
        <taxon>Actinopterygii</taxon>
        <taxon>Neopterygii</taxon>
        <taxon>Teleostei</taxon>
        <taxon>Ostariophysi</taxon>
        <taxon>Characiformes</taxon>
        <taxon>Characoidei</taxon>
        <taxon>Acestrorhamphidae</taxon>
        <taxon>Acestrorhamphinae</taxon>
        <taxon>Astyanax</taxon>
    </lineage>
</organism>
<accession>A0A8T2L076</accession>
<name>A0A8T2L076_ASTMX</name>
<comment type="caution">
    <text evidence="2">The sequence shown here is derived from an EMBL/GenBank/DDBJ whole genome shotgun (WGS) entry which is preliminary data.</text>
</comment>